<dbReference type="AlphaFoldDB" id="F0X933"/>
<dbReference type="RefSeq" id="XP_014175592.1">
    <property type="nucleotide sequence ID" value="XM_014320117.1"/>
</dbReference>
<evidence type="ECO:0000313" key="2">
    <source>
        <dbReference type="Proteomes" id="UP000007796"/>
    </source>
</evidence>
<dbReference type="Proteomes" id="UP000007796">
    <property type="component" value="Unassembled WGS sequence"/>
</dbReference>
<gene>
    <name evidence="1" type="ORF">CMQ_4179</name>
</gene>
<keyword evidence="2" id="KW-1185">Reference proteome</keyword>
<name>F0X933_GROCL</name>
<dbReference type="HOGENOM" id="CLU_1875660_0_0_1"/>
<proteinExistence type="predicted"/>
<sequence>MPPGLLLPLVALSFTCLVVLLMPLAVGTFFPVDGDRLFRNTLCRLLTYSMCEGTTTMAAVVANYAFLSGMMLSLVAGKTSTALSTTTSNTIPHMDAASPLVSFAQHVVSMAFDQGYRLRFSWPPAQLYASSSLRPL</sequence>
<accession>F0X933</accession>
<dbReference type="EMBL" id="GL629735">
    <property type="protein sequence ID" value="EFX06110.1"/>
    <property type="molecule type" value="Genomic_DNA"/>
</dbReference>
<protein>
    <submittedName>
        <fullName evidence="1">Uncharacterized protein</fullName>
    </submittedName>
</protein>
<evidence type="ECO:0000313" key="1">
    <source>
        <dbReference type="EMBL" id="EFX06110.1"/>
    </source>
</evidence>
<organism evidence="2">
    <name type="scientific">Grosmannia clavigera (strain kw1407 / UAMH 11150)</name>
    <name type="common">Blue stain fungus</name>
    <name type="synonym">Graphiocladiella clavigera</name>
    <dbReference type="NCBI Taxonomy" id="655863"/>
    <lineage>
        <taxon>Eukaryota</taxon>
        <taxon>Fungi</taxon>
        <taxon>Dikarya</taxon>
        <taxon>Ascomycota</taxon>
        <taxon>Pezizomycotina</taxon>
        <taxon>Sordariomycetes</taxon>
        <taxon>Sordariomycetidae</taxon>
        <taxon>Ophiostomatales</taxon>
        <taxon>Ophiostomataceae</taxon>
        <taxon>Leptographium</taxon>
    </lineage>
</organism>
<dbReference type="GeneID" id="25977361"/>
<dbReference type="InParanoid" id="F0X933"/>
<reference evidence="1 2" key="1">
    <citation type="journal article" date="2011" name="Proc. Natl. Acad. Sci. U.S.A.">
        <title>Genome and transcriptome analyses of the mountain pine beetle-fungal symbiont Grosmannia clavigera, a lodgepole pine pathogen.</title>
        <authorList>
            <person name="DiGuistini S."/>
            <person name="Wang Y."/>
            <person name="Liao N.Y."/>
            <person name="Taylor G."/>
            <person name="Tanguay P."/>
            <person name="Feau N."/>
            <person name="Henrissat B."/>
            <person name="Chan S.K."/>
            <person name="Hesse-Orce U."/>
            <person name="Alamouti S.M."/>
            <person name="Tsui C.K.M."/>
            <person name="Docking R.T."/>
            <person name="Levasseur A."/>
            <person name="Haridas S."/>
            <person name="Robertson G."/>
            <person name="Birol I."/>
            <person name="Holt R.A."/>
            <person name="Marra M.A."/>
            <person name="Hamelin R.C."/>
            <person name="Hirst M."/>
            <person name="Jones S.J.M."/>
            <person name="Bohlmann J."/>
            <person name="Breuil C."/>
        </authorList>
    </citation>
    <scope>NUCLEOTIDE SEQUENCE [LARGE SCALE GENOMIC DNA]</scope>
    <source>
        <strain evidence="2">kw1407 / UAMH 11150</strain>
    </source>
</reference>